<evidence type="ECO:0000256" key="4">
    <source>
        <dbReference type="ARBA" id="ARBA00023136"/>
    </source>
</evidence>
<dbReference type="PANTHER" id="PTHR33048">
    <property type="entry name" value="PTH11-LIKE INTEGRAL MEMBRANE PROTEIN (AFU_ORTHOLOGUE AFUA_5G11245)"/>
    <property type="match status" value="1"/>
</dbReference>
<accession>A0AAW0R0W4</accession>
<dbReference type="InterPro" id="IPR049326">
    <property type="entry name" value="Rhodopsin_dom_fungi"/>
</dbReference>
<feature type="compositionally biased region" description="Basic and acidic residues" evidence="6">
    <location>
        <begin position="357"/>
        <end position="374"/>
    </location>
</feature>
<proteinExistence type="inferred from homology"/>
<feature type="transmembrane region" description="Helical" evidence="7">
    <location>
        <begin position="193"/>
        <end position="214"/>
    </location>
</feature>
<feature type="transmembrane region" description="Helical" evidence="7">
    <location>
        <begin position="163"/>
        <end position="181"/>
    </location>
</feature>
<evidence type="ECO:0000256" key="3">
    <source>
        <dbReference type="ARBA" id="ARBA00022989"/>
    </source>
</evidence>
<feature type="region of interest" description="Disordered" evidence="6">
    <location>
        <begin position="347"/>
        <end position="374"/>
    </location>
</feature>
<keyword evidence="2 7" id="KW-0812">Transmembrane</keyword>
<keyword evidence="4 7" id="KW-0472">Membrane</keyword>
<sequence>MESRQPEIYVAVTVTLIASTTALILRLVARRWKKLALWFDDYLAIIAWGCPAQAAALAYDIGAYICELAPSRTYEMTPAPKAKRRPHELAGHYRELFQFLLEQAYTVSIAASQLSLLALYWRAFGPVAENRIFIVTFQCNPPEAKWSYSAAAAKNCPIDTGKFFLATVTTHLIIDVLLMLLPAWQIRKLRLPLLEKISITALFLFGCVYSVLLFSQDDVCGNRVRRNLQRRVLARDGPGNVVRSRDQPKYCYRWAILILPLYEFMGLEPDSGPNSACLPLMRPLFQRLGCCMDRKASAASQRQDSYEMTKLPSTARAVVQTLENVTIGHPTQGPGTRAASVNDRTFWPSLTGNGRPENSRRHTTEPARRNWEVL</sequence>
<reference evidence="9 10" key="1">
    <citation type="submission" date="2023-01" db="EMBL/GenBank/DDBJ databases">
        <title>Analysis of 21 Apiospora genomes using comparative genomics revels a genus with tremendous synthesis potential of carbohydrate active enzymes and secondary metabolites.</title>
        <authorList>
            <person name="Sorensen T."/>
        </authorList>
    </citation>
    <scope>NUCLEOTIDE SEQUENCE [LARGE SCALE GENOMIC DNA]</scope>
    <source>
        <strain evidence="9 10">CBS 117206</strain>
    </source>
</reference>
<feature type="transmembrane region" description="Helical" evidence="7">
    <location>
        <begin position="6"/>
        <end position="29"/>
    </location>
</feature>
<organism evidence="9 10">
    <name type="scientific">Apiospora kogelbergensis</name>
    <dbReference type="NCBI Taxonomy" id="1337665"/>
    <lineage>
        <taxon>Eukaryota</taxon>
        <taxon>Fungi</taxon>
        <taxon>Dikarya</taxon>
        <taxon>Ascomycota</taxon>
        <taxon>Pezizomycotina</taxon>
        <taxon>Sordariomycetes</taxon>
        <taxon>Xylariomycetidae</taxon>
        <taxon>Amphisphaeriales</taxon>
        <taxon>Apiosporaceae</taxon>
        <taxon>Apiospora</taxon>
    </lineage>
</organism>
<comment type="caution">
    <text evidence="9">The sequence shown here is derived from an EMBL/GenBank/DDBJ whole genome shotgun (WGS) entry which is preliminary data.</text>
</comment>
<evidence type="ECO:0000313" key="9">
    <source>
        <dbReference type="EMBL" id="KAK8120876.1"/>
    </source>
</evidence>
<feature type="domain" description="Rhodopsin" evidence="8">
    <location>
        <begin position="25"/>
        <end position="210"/>
    </location>
</feature>
<gene>
    <name evidence="9" type="ORF">PG999_004996</name>
</gene>
<evidence type="ECO:0000259" key="8">
    <source>
        <dbReference type="Pfam" id="PF20684"/>
    </source>
</evidence>
<keyword evidence="3 7" id="KW-1133">Transmembrane helix</keyword>
<dbReference type="GO" id="GO:0016020">
    <property type="term" value="C:membrane"/>
    <property type="evidence" value="ECO:0007669"/>
    <property type="project" value="UniProtKB-SubCell"/>
</dbReference>
<evidence type="ECO:0000256" key="6">
    <source>
        <dbReference type="SAM" id="MobiDB-lite"/>
    </source>
</evidence>
<evidence type="ECO:0000256" key="5">
    <source>
        <dbReference type="ARBA" id="ARBA00038359"/>
    </source>
</evidence>
<evidence type="ECO:0000256" key="1">
    <source>
        <dbReference type="ARBA" id="ARBA00004141"/>
    </source>
</evidence>
<evidence type="ECO:0000313" key="10">
    <source>
        <dbReference type="Proteomes" id="UP001392437"/>
    </source>
</evidence>
<dbReference type="PANTHER" id="PTHR33048:SF47">
    <property type="entry name" value="INTEGRAL MEMBRANE PROTEIN-RELATED"/>
    <property type="match status" value="1"/>
</dbReference>
<dbReference type="Proteomes" id="UP001392437">
    <property type="component" value="Unassembled WGS sequence"/>
</dbReference>
<comment type="subcellular location">
    <subcellularLocation>
        <location evidence="1">Membrane</location>
        <topology evidence="1">Multi-pass membrane protein</topology>
    </subcellularLocation>
</comment>
<evidence type="ECO:0000256" key="2">
    <source>
        <dbReference type="ARBA" id="ARBA00022692"/>
    </source>
</evidence>
<keyword evidence="10" id="KW-1185">Reference proteome</keyword>
<evidence type="ECO:0000256" key="7">
    <source>
        <dbReference type="SAM" id="Phobius"/>
    </source>
</evidence>
<name>A0AAW0R0W4_9PEZI</name>
<dbReference type="EMBL" id="JAQQWP010000004">
    <property type="protein sequence ID" value="KAK8120876.1"/>
    <property type="molecule type" value="Genomic_DNA"/>
</dbReference>
<protein>
    <recommendedName>
        <fullName evidence="8">Rhodopsin domain-containing protein</fullName>
    </recommendedName>
</protein>
<dbReference type="InterPro" id="IPR052337">
    <property type="entry name" value="SAT4-like"/>
</dbReference>
<comment type="similarity">
    <text evidence="5">Belongs to the SAT4 family.</text>
</comment>
<dbReference type="Pfam" id="PF20684">
    <property type="entry name" value="Fung_rhodopsin"/>
    <property type="match status" value="1"/>
</dbReference>
<dbReference type="AlphaFoldDB" id="A0AAW0R0W4"/>